<evidence type="ECO:0000259" key="8">
    <source>
        <dbReference type="Pfam" id="PF17917"/>
    </source>
</evidence>
<keyword evidence="3" id="KW-0540">Nuclease</keyword>
<keyword evidence="1" id="KW-0808">Transferase</keyword>
<dbReference type="Pfam" id="PF00078">
    <property type="entry name" value="RVT_1"/>
    <property type="match status" value="1"/>
</dbReference>
<keyword evidence="5" id="KW-0378">Hydrolase</keyword>
<feature type="domain" description="Integrase zinc-binding" evidence="9">
    <location>
        <begin position="318"/>
        <end position="375"/>
    </location>
</feature>
<dbReference type="InterPro" id="IPR043502">
    <property type="entry name" value="DNA/RNA_pol_sf"/>
</dbReference>
<dbReference type="EMBL" id="QJKJ01011111">
    <property type="protein sequence ID" value="RDX71972.1"/>
    <property type="molecule type" value="Genomic_DNA"/>
</dbReference>
<dbReference type="Proteomes" id="UP000257109">
    <property type="component" value="Unassembled WGS sequence"/>
</dbReference>
<evidence type="ECO:0000256" key="4">
    <source>
        <dbReference type="ARBA" id="ARBA00022759"/>
    </source>
</evidence>
<dbReference type="Pfam" id="PF17917">
    <property type="entry name" value="RT_RNaseH"/>
    <property type="match status" value="1"/>
</dbReference>
<sequence length="396" mass="46221">MNFKTKFGIYECLVMPFGLTHAPSTFMRLMNHVLRRLIGKCVVVYFDDILIYSTSLNCAWEKCFRNFEKRDFVTFLGFVVGSHGVKVDEQKVKVIQDWPTPKTMGRFVKDFSTIAAPLNELVKKMLGLNEKRAKRESLPNFERKAHSSSHSCFTKLECDAFNVGIRVVILQEGHPIAYFSEKLKGAQLNYSMYDQELYALMRVLQTWQHYLLSKEFVIHSDHEALKHLRGQGKLNKRHAKWIEFLEQFPYVVKHKQDKMNVVVEAFPRRYALIAMLETKLVGLDCIKELYEKDLDFYEPFSIHDGFLFKGKKLCVPMRSIRQLLVRETHEGGLMGHFGELKIFDILIEHFYWPHMRKDVHNICAKCLTCKLTKSRVSPHGLYTHSIFSLLLGLISL</sequence>
<accession>A0A371F112</accession>
<keyword evidence="4" id="KW-0255">Endonuclease</keyword>
<keyword evidence="2" id="KW-0548">Nucleotidyltransferase</keyword>
<evidence type="ECO:0000313" key="11">
    <source>
        <dbReference type="Proteomes" id="UP000257109"/>
    </source>
</evidence>
<evidence type="ECO:0000256" key="2">
    <source>
        <dbReference type="ARBA" id="ARBA00022695"/>
    </source>
</evidence>
<feature type="non-terminal residue" evidence="10">
    <location>
        <position position="1"/>
    </location>
</feature>
<dbReference type="SUPFAM" id="SSF56672">
    <property type="entry name" value="DNA/RNA polymerases"/>
    <property type="match status" value="1"/>
</dbReference>
<dbReference type="FunFam" id="1.10.340.70:FF:000001">
    <property type="entry name" value="Retrovirus-related Pol polyprotein from transposon gypsy-like Protein"/>
    <property type="match status" value="1"/>
</dbReference>
<dbReference type="PANTHER" id="PTHR35046:SF9">
    <property type="entry name" value="RNA-DIRECTED DNA POLYMERASE"/>
    <property type="match status" value="1"/>
</dbReference>
<dbReference type="InterPro" id="IPR041588">
    <property type="entry name" value="Integrase_H2C2"/>
</dbReference>
<dbReference type="GO" id="GO:0016787">
    <property type="term" value="F:hydrolase activity"/>
    <property type="evidence" value="ECO:0007669"/>
    <property type="project" value="UniProtKB-KW"/>
</dbReference>
<reference evidence="10" key="1">
    <citation type="submission" date="2018-05" db="EMBL/GenBank/DDBJ databases">
        <title>Draft genome of Mucuna pruriens seed.</title>
        <authorList>
            <person name="Nnadi N.E."/>
            <person name="Vos R."/>
            <person name="Hasami M.H."/>
            <person name="Devisetty U.K."/>
            <person name="Aguiy J.C."/>
        </authorList>
    </citation>
    <scope>NUCLEOTIDE SEQUENCE [LARGE SCALE GENOMIC DNA]</scope>
    <source>
        <strain evidence="10">JCA_2017</strain>
    </source>
</reference>
<keyword evidence="6" id="KW-0695">RNA-directed DNA polymerase</keyword>
<dbReference type="AlphaFoldDB" id="A0A371F112"/>
<evidence type="ECO:0000256" key="5">
    <source>
        <dbReference type="ARBA" id="ARBA00022801"/>
    </source>
</evidence>
<evidence type="ECO:0000259" key="9">
    <source>
        <dbReference type="Pfam" id="PF17921"/>
    </source>
</evidence>
<feature type="domain" description="Reverse transcriptase RNase H-like" evidence="8">
    <location>
        <begin position="155"/>
        <end position="248"/>
    </location>
</feature>
<dbReference type="GO" id="GO:0003964">
    <property type="term" value="F:RNA-directed DNA polymerase activity"/>
    <property type="evidence" value="ECO:0007669"/>
    <property type="project" value="UniProtKB-KW"/>
</dbReference>
<feature type="domain" description="Reverse transcriptase" evidence="7">
    <location>
        <begin position="3"/>
        <end position="69"/>
    </location>
</feature>
<dbReference type="Gene3D" id="3.30.70.270">
    <property type="match status" value="1"/>
</dbReference>
<dbReference type="InterPro" id="IPR043128">
    <property type="entry name" value="Rev_trsase/Diguanyl_cyclase"/>
</dbReference>
<protein>
    <submittedName>
        <fullName evidence="10">Retrovirus-related Pol polyprotein from transposon 17.6</fullName>
    </submittedName>
</protein>
<dbReference type="InterPro" id="IPR000477">
    <property type="entry name" value="RT_dom"/>
</dbReference>
<evidence type="ECO:0000313" key="10">
    <source>
        <dbReference type="EMBL" id="RDX71972.1"/>
    </source>
</evidence>
<proteinExistence type="predicted"/>
<evidence type="ECO:0000256" key="3">
    <source>
        <dbReference type="ARBA" id="ARBA00022722"/>
    </source>
</evidence>
<dbReference type="PANTHER" id="PTHR35046">
    <property type="entry name" value="ZINC KNUCKLE (CCHC-TYPE) FAMILY PROTEIN"/>
    <property type="match status" value="1"/>
</dbReference>
<name>A0A371F112_MUCPR</name>
<organism evidence="10 11">
    <name type="scientific">Mucuna pruriens</name>
    <name type="common">Velvet bean</name>
    <name type="synonym">Dolichos pruriens</name>
    <dbReference type="NCBI Taxonomy" id="157652"/>
    <lineage>
        <taxon>Eukaryota</taxon>
        <taxon>Viridiplantae</taxon>
        <taxon>Streptophyta</taxon>
        <taxon>Embryophyta</taxon>
        <taxon>Tracheophyta</taxon>
        <taxon>Spermatophyta</taxon>
        <taxon>Magnoliopsida</taxon>
        <taxon>eudicotyledons</taxon>
        <taxon>Gunneridae</taxon>
        <taxon>Pentapetalae</taxon>
        <taxon>rosids</taxon>
        <taxon>fabids</taxon>
        <taxon>Fabales</taxon>
        <taxon>Fabaceae</taxon>
        <taxon>Papilionoideae</taxon>
        <taxon>50 kb inversion clade</taxon>
        <taxon>NPAAA clade</taxon>
        <taxon>indigoferoid/millettioid clade</taxon>
        <taxon>Phaseoleae</taxon>
        <taxon>Mucuna</taxon>
    </lineage>
</organism>
<gene>
    <name evidence="10" type="primary">pol</name>
    <name evidence="10" type="ORF">CR513_48604</name>
</gene>
<dbReference type="Gene3D" id="1.10.340.70">
    <property type="match status" value="1"/>
</dbReference>
<evidence type="ECO:0000259" key="7">
    <source>
        <dbReference type="Pfam" id="PF00078"/>
    </source>
</evidence>
<keyword evidence="11" id="KW-1185">Reference proteome</keyword>
<dbReference type="CDD" id="cd09274">
    <property type="entry name" value="RNase_HI_RT_Ty3"/>
    <property type="match status" value="1"/>
</dbReference>
<evidence type="ECO:0000256" key="6">
    <source>
        <dbReference type="ARBA" id="ARBA00022918"/>
    </source>
</evidence>
<dbReference type="Pfam" id="PF17921">
    <property type="entry name" value="Integrase_H2C2"/>
    <property type="match status" value="1"/>
</dbReference>
<comment type="caution">
    <text evidence="10">The sequence shown here is derived from an EMBL/GenBank/DDBJ whole genome shotgun (WGS) entry which is preliminary data.</text>
</comment>
<dbReference type="GO" id="GO:0004519">
    <property type="term" value="F:endonuclease activity"/>
    <property type="evidence" value="ECO:0007669"/>
    <property type="project" value="UniProtKB-KW"/>
</dbReference>
<evidence type="ECO:0000256" key="1">
    <source>
        <dbReference type="ARBA" id="ARBA00022679"/>
    </source>
</evidence>
<dbReference type="InterPro" id="IPR041373">
    <property type="entry name" value="RT_RNaseH"/>
</dbReference>
<dbReference type="OrthoDB" id="415724at2759"/>